<sequence length="1044" mass="115222">MPTMRAFLTDGKGSGSIQLVNTPKPAEGEVLVKICYAAFNPGDWKVIKAAPTGLVCGCDFAGVIDDANGTDWIKGQRVAGFIHGTNPAHPNHGAFAEYTTIKSTLIYAIPDNITFQQASTIPLAFATATQAMYRRLGLAEPSRSNHGQKDFLVYGASTSVGQYAVQLGKLGGLTVIAVASSKNHQLLKRLGADVVVDYRDEGWVGRVKEATHGTLKYAFDCIAQGGSSETIVKALSQAEGDHLVALNPLNKNTIEESNSHVKAESTIASTVFGKPLHWGIFDNEDEPVVEDNQAWERYLGWLPELLQKGTLVPNHVKELGMLDNVPNAAGLSNGGKLSAEKIVFNCKPSFSPHRFQRLFPEWLRHRSMTMDNPENDASSSKAQNQMHGACIACQKRKTKCDGHRPSCQQCQKRDIECQYQKRRFRGPGKRKEYTSKLEERLKRIEDSLKFPETGATQTVAVGSRSCVEHTEHTSPSVDSDDPASSSDLSTRGRGFATTQTNEPQQNPAEPQNNVSENFSVLASSRPNVQLSAFLQLPPLPSPTAKFSPAVMQANVKHDMFKMTQFSPQHSYKNILPMIDDIAEDISQAYPLVTMSYIEELLTPKETDDSVDRVARMSMANSSLALAFQWKAANFAFGELSPLAWAYFKSAVSTCTLLLFSGSSTLSYEAMLMMTMFMQGTADMHIASHINMFAVRACQTYEASHADQGYDERSEQRLRAFWALASLDIDLALRTGIPPGMSDGDITKDLPSERPLDSVGNLQVPGTDDIVNVVRLRAELTKIQFRVYRQLRCNTAKLSPCEELAAGVTNLDEDLEHWRKAIPMAFQPDEEGLSADSSLPLPIILIKLTFHDLRMKVQALVNADSLEEPAALARATIRLMKYLPTKQFTALWRILVYPVSAALILLAAISNEPVGPGSGPNLSALRELSYFLNDMCRKEDCEIIKLLAWCTRIEGVAAGIAAEHPTAIYKEGQKQLCKLFSRHTDFLRLAQSLMGRMVGYDATLIRQLLDICDMRWVAADEFGPLVPDVLKPKMYNFAFTFSLDV</sequence>
<protein>
    <submittedName>
        <fullName evidence="1">Uncharacterized protein</fullName>
    </submittedName>
</protein>
<dbReference type="Proteomes" id="UP001148629">
    <property type="component" value="Unassembled WGS sequence"/>
</dbReference>
<comment type="caution">
    <text evidence="1">The sequence shown here is derived from an EMBL/GenBank/DDBJ whole genome shotgun (WGS) entry which is preliminary data.</text>
</comment>
<reference evidence="1" key="1">
    <citation type="submission" date="2022-08" db="EMBL/GenBank/DDBJ databases">
        <title>Genome Sequence of Fusarium decemcellulare.</title>
        <authorList>
            <person name="Buettner E."/>
        </authorList>
    </citation>
    <scope>NUCLEOTIDE SEQUENCE</scope>
    <source>
        <strain evidence="1">Babe19</strain>
    </source>
</reference>
<proteinExistence type="predicted"/>
<organism evidence="1 2">
    <name type="scientific">Fusarium decemcellulare</name>
    <dbReference type="NCBI Taxonomy" id="57161"/>
    <lineage>
        <taxon>Eukaryota</taxon>
        <taxon>Fungi</taxon>
        <taxon>Dikarya</taxon>
        <taxon>Ascomycota</taxon>
        <taxon>Pezizomycotina</taxon>
        <taxon>Sordariomycetes</taxon>
        <taxon>Hypocreomycetidae</taxon>
        <taxon>Hypocreales</taxon>
        <taxon>Nectriaceae</taxon>
        <taxon>Fusarium</taxon>
        <taxon>Fusarium decemcellulare species complex</taxon>
    </lineage>
</organism>
<dbReference type="EMBL" id="JANRMS010000023">
    <property type="protein sequence ID" value="KAJ3549418.1"/>
    <property type="molecule type" value="Genomic_DNA"/>
</dbReference>
<name>A0ACC1SZC9_9HYPO</name>
<keyword evidence="2" id="KW-1185">Reference proteome</keyword>
<gene>
    <name evidence="1" type="ORF">NM208_g518</name>
</gene>
<accession>A0ACC1SZC9</accession>
<evidence type="ECO:0000313" key="2">
    <source>
        <dbReference type="Proteomes" id="UP001148629"/>
    </source>
</evidence>
<evidence type="ECO:0000313" key="1">
    <source>
        <dbReference type="EMBL" id="KAJ3549418.1"/>
    </source>
</evidence>